<comment type="caution">
    <text evidence="1">The sequence shown here is derived from an EMBL/GenBank/DDBJ whole genome shotgun (WGS) entry which is preliminary data.</text>
</comment>
<proteinExistence type="predicted"/>
<gene>
    <name evidence="1" type="ORF">KEH51_15035</name>
</gene>
<dbReference type="AlphaFoldDB" id="A0A941FHV8"/>
<name>A0A941FHV8_9BACI</name>
<accession>A0A941FHV8</accession>
<protein>
    <submittedName>
        <fullName evidence="1">Uncharacterized protein</fullName>
    </submittedName>
</protein>
<dbReference type="Proteomes" id="UP000680045">
    <property type="component" value="Unassembled WGS sequence"/>
</dbReference>
<reference evidence="1" key="1">
    <citation type="submission" date="2021-04" db="EMBL/GenBank/DDBJ databases">
        <title>Whole genome sequencing of Enterococci isolates from hospitalized patients.</title>
        <authorList>
            <person name="Ogoti B.M."/>
            <person name="Onyambu F.G."/>
        </authorList>
    </citation>
    <scope>NUCLEOTIDE SEQUENCE</scope>
    <source>
        <strain evidence="1">242</strain>
    </source>
</reference>
<evidence type="ECO:0000313" key="2">
    <source>
        <dbReference type="Proteomes" id="UP000680045"/>
    </source>
</evidence>
<evidence type="ECO:0000313" key="1">
    <source>
        <dbReference type="EMBL" id="MBR8645088.1"/>
    </source>
</evidence>
<dbReference type="EMBL" id="JAGTPW010000025">
    <property type="protein sequence ID" value="MBR8645088.1"/>
    <property type="molecule type" value="Genomic_DNA"/>
</dbReference>
<organism evidence="1 2">
    <name type="scientific">Peribacillus frigoritolerans</name>
    <dbReference type="NCBI Taxonomy" id="450367"/>
    <lineage>
        <taxon>Bacteria</taxon>
        <taxon>Bacillati</taxon>
        <taxon>Bacillota</taxon>
        <taxon>Bacilli</taxon>
        <taxon>Bacillales</taxon>
        <taxon>Bacillaceae</taxon>
        <taxon>Peribacillus</taxon>
    </lineage>
</organism>
<sequence>MSFFTLILKRWKKYATLLPSNWLAATPETFTSRRLGRQSAERERISGIDWNEILRKTVGWTSRTKFKTR</sequence>